<feature type="signal peptide" evidence="1">
    <location>
        <begin position="1"/>
        <end position="29"/>
    </location>
</feature>
<evidence type="ECO:0008006" key="4">
    <source>
        <dbReference type="Google" id="ProtNLM"/>
    </source>
</evidence>
<dbReference type="RefSeq" id="WP_188960269.1">
    <property type="nucleotide sequence ID" value="NZ_BMOE01000001.1"/>
</dbReference>
<protein>
    <recommendedName>
        <fullName evidence="4">OstA family protein</fullName>
    </recommendedName>
</protein>
<keyword evidence="3" id="KW-1185">Reference proteome</keyword>
<proteinExistence type="predicted"/>
<dbReference type="EMBL" id="BMOE01000001">
    <property type="protein sequence ID" value="GGJ60949.1"/>
    <property type="molecule type" value="Genomic_DNA"/>
</dbReference>
<evidence type="ECO:0000313" key="2">
    <source>
        <dbReference type="EMBL" id="GGJ60949.1"/>
    </source>
</evidence>
<organism evidence="2 3">
    <name type="scientific">Deinococcus aquiradiocola</name>
    <dbReference type="NCBI Taxonomy" id="393059"/>
    <lineage>
        <taxon>Bacteria</taxon>
        <taxon>Thermotogati</taxon>
        <taxon>Deinococcota</taxon>
        <taxon>Deinococci</taxon>
        <taxon>Deinococcales</taxon>
        <taxon>Deinococcaceae</taxon>
        <taxon>Deinococcus</taxon>
    </lineage>
</organism>
<dbReference type="AlphaFoldDB" id="A0A917UIL7"/>
<accession>A0A917UIL7</accession>
<reference evidence="2" key="2">
    <citation type="submission" date="2020-09" db="EMBL/GenBank/DDBJ databases">
        <authorList>
            <person name="Sun Q."/>
            <person name="Ohkuma M."/>
        </authorList>
    </citation>
    <scope>NUCLEOTIDE SEQUENCE</scope>
    <source>
        <strain evidence="2">JCM 14371</strain>
    </source>
</reference>
<dbReference type="Proteomes" id="UP000635726">
    <property type="component" value="Unassembled WGS sequence"/>
</dbReference>
<comment type="caution">
    <text evidence="2">The sequence shown here is derived from an EMBL/GenBank/DDBJ whole genome shotgun (WGS) entry which is preliminary data.</text>
</comment>
<gene>
    <name evidence="2" type="ORF">GCM10008939_00860</name>
</gene>
<keyword evidence="1" id="KW-0732">Signal</keyword>
<evidence type="ECO:0000313" key="3">
    <source>
        <dbReference type="Proteomes" id="UP000635726"/>
    </source>
</evidence>
<sequence length="220" mass="22696">MTANRTPRPHRLPVLTLLAALTVPFAAHAITLGGFQIQARGAQSLNLETGRTDLPQGGTATDAAHGLTLQGRTMSYEAGRSLRATGVTIRTAGGGNLRADTVTYDVPGGRLDANGHLAFQNSALKDLTARTVRLDTRSGAVVATGGVTARTPALKADRVVVLDGGKLVLLSGNYTLTSAGTRYAKAGSRAVLLLNGTNGRQTATATPPAAVLARFAPYLN</sequence>
<name>A0A917UIL7_9DEIO</name>
<evidence type="ECO:0000256" key="1">
    <source>
        <dbReference type="SAM" id="SignalP"/>
    </source>
</evidence>
<feature type="chain" id="PRO_5038032685" description="OstA family protein" evidence="1">
    <location>
        <begin position="30"/>
        <end position="220"/>
    </location>
</feature>
<reference evidence="2" key="1">
    <citation type="journal article" date="2014" name="Int. J. Syst. Evol. Microbiol.">
        <title>Complete genome sequence of Corynebacterium casei LMG S-19264T (=DSM 44701T), isolated from a smear-ripened cheese.</title>
        <authorList>
            <consortium name="US DOE Joint Genome Institute (JGI-PGF)"/>
            <person name="Walter F."/>
            <person name="Albersmeier A."/>
            <person name="Kalinowski J."/>
            <person name="Ruckert C."/>
        </authorList>
    </citation>
    <scope>NUCLEOTIDE SEQUENCE</scope>
    <source>
        <strain evidence="2">JCM 14371</strain>
    </source>
</reference>